<keyword evidence="1" id="KW-1133">Transmembrane helix</keyword>
<keyword evidence="5" id="KW-1185">Reference proteome</keyword>
<keyword evidence="1" id="KW-0472">Membrane</keyword>
<protein>
    <submittedName>
        <fullName evidence="3">Uncharacterized protein</fullName>
    </submittedName>
</protein>
<evidence type="ECO:0000313" key="5">
    <source>
        <dbReference type="Proteomes" id="UP001156881"/>
    </source>
</evidence>
<dbReference type="Proteomes" id="UP000517759">
    <property type="component" value="Unassembled WGS sequence"/>
</dbReference>
<organism evidence="3 4">
    <name type="scientific">Methylobacterium brachythecii</name>
    <dbReference type="NCBI Taxonomy" id="1176177"/>
    <lineage>
        <taxon>Bacteria</taxon>
        <taxon>Pseudomonadati</taxon>
        <taxon>Pseudomonadota</taxon>
        <taxon>Alphaproteobacteria</taxon>
        <taxon>Hyphomicrobiales</taxon>
        <taxon>Methylobacteriaceae</taxon>
        <taxon>Methylobacterium</taxon>
    </lineage>
</organism>
<reference evidence="2" key="4">
    <citation type="submission" date="2023-01" db="EMBL/GenBank/DDBJ databases">
        <title>Draft genome sequence of Methylobacterium brachythecii strain NBRC 107710.</title>
        <authorList>
            <person name="Sun Q."/>
            <person name="Mori K."/>
        </authorList>
    </citation>
    <scope>NUCLEOTIDE SEQUENCE</scope>
    <source>
        <strain evidence="2">NBRC 107710</strain>
    </source>
</reference>
<name>A0A7W6F7N6_9HYPH</name>
<dbReference type="EMBL" id="JACIDN010000005">
    <property type="protein sequence ID" value="MBB3903291.1"/>
    <property type="molecule type" value="Genomic_DNA"/>
</dbReference>
<dbReference type="AlphaFoldDB" id="A0A7W6F7N6"/>
<reference evidence="5" key="2">
    <citation type="journal article" date="2019" name="Int. J. Syst. Evol. Microbiol.">
        <title>The Global Catalogue of Microorganisms (GCM) 10K type strain sequencing project: providing services to taxonomists for standard genome sequencing and annotation.</title>
        <authorList>
            <consortium name="The Broad Institute Genomics Platform"/>
            <consortium name="The Broad Institute Genome Sequencing Center for Infectious Disease"/>
            <person name="Wu L."/>
            <person name="Ma J."/>
        </authorList>
    </citation>
    <scope>NUCLEOTIDE SEQUENCE [LARGE SCALE GENOMIC DNA]</scope>
    <source>
        <strain evidence="5">NBRC 107710</strain>
    </source>
</reference>
<evidence type="ECO:0000256" key="1">
    <source>
        <dbReference type="SAM" id="Phobius"/>
    </source>
</evidence>
<dbReference type="RefSeq" id="WP_183506151.1">
    <property type="nucleotide sequence ID" value="NZ_BSPG01000033.1"/>
</dbReference>
<evidence type="ECO:0000313" key="4">
    <source>
        <dbReference type="Proteomes" id="UP000517759"/>
    </source>
</evidence>
<reference evidence="3 4" key="3">
    <citation type="submission" date="2020-08" db="EMBL/GenBank/DDBJ databases">
        <title>Genomic Encyclopedia of Type Strains, Phase IV (KMG-IV): sequencing the most valuable type-strain genomes for metagenomic binning, comparative biology and taxonomic classification.</title>
        <authorList>
            <person name="Goeker M."/>
        </authorList>
    </citation>
    <scope>NUCLEOTIDE SEQUENCE [LARGE SCALE GENOMIC DNA]</scope>
    <source>
        <strain evidence="3 4">DSM 24105</strain>
    </source>
</reference>
<sequence>MRVFRPNPDPLLVLATAIVLPGMGHVLTGRANRGLGFALFTVVGAWLTTHFAAPDASMIGRHAAGLFVWALSVPDAYRGAKLRSAPAV</sequence>
<dbReference type="Proteomes" id="UP001156881">
    <property type="component" value="Unassembled WGS sequence"/>
</dbReference>
<evidence type="ECO:0000313" key="2">
    <source>
        <dbReference type="EMBL" id="GLS46091.1"/>
    </source>
</evidence>
<dbReference type="EMBL" id="BSPG01000033">
    <property type="protein sequence ID" value="GLS46091.1"/>
    <property type="molecule type" value="Genomic_DNA"/>
</dbReference>
<feature type="transmembrane region" description="Helical" evidence="1">
    <location>
        <begin position="34"/>
        <end position="53"/>
    </location>
</feature>
<reference evidence="2" key="1">
    <citation type="journal article" date="2014" name="Int. J. Syst. Evol. Microbiol.">
        <title>Complete genome of a new Firmicutes species belonging to the dominant human colonic microbiota ('Ruminococcus bicirculans') reveals two chromosomes and a selective capacity to utilize plant glucans.</title>
        <authorList>
            <consortium name="NISC Comparative Sequencing Program"/>
            <person name="Wegmann U."/>
            <person name="Louis P."/>
            <person name="Goesmann A."/>
            <person name="Henrissat B."/>
            <person name="Duncan S.H."/>
            <person name="Flint H.J."/>
        </authorList>
    </citation>
    <scope>NUCLEOTIDE SEQUENCE</scope>
    <source>
        <strain evidence="2">NBRC 107710</strain>
    </source>
</reference>
<accession>A0A7W6F7N6</accession>
<keyword evidence="1" id="KW-0812">Transmembrane</keyword>
<gene>
    <name evidence="2" type="ORF">GCM10007884_40820</name>
    <name evidence="3" type="ORF">GGR33_002800</name>
</gene>
<evidence type="ECO:0000313" key="3">
    <source>
        <dbReference type="EMBL" id="MBB3903291.1"/>
    </source>
</evidence>
<comment type="caution">
    <text evidence="3">The sequence shown here is derived from an EMBL/GenBank/DDBJ whole genome shotgun (WGS) entry which is preliminary data.</text>
</comment>
<proteinExistence type="predicted"/>